<dbReference type="RefSeq" id="WP_145894753.1">
    <property type="nucleotide sequence ID" value="NZ_VOBQ01000015.1"/>
</dbReference>
<reference evidence="1 2" key="1">
    <citation type="submission" date="2019-07" db="EMBL/GenBank/DDBJ databases">
        <title>Caenimonas sedimenti sp. nov., isolated from activated sludge.</title>
        <authorList>
            <person name="Xu J."/>
        </authorList>
    </citation>
    <scope>NUCLEOTIDE SEQUENCE [LARGE SCALE GENOMIC DNA]</scope>
    <source>
        <strain evidence="1 2">HX-9-20</strain>
    </source>
</reference>
<comment type="caution">
    <text evidence="1">The sequence shown here is derived from an EMBL/GenBank/DDBJ whole genome shotgun (WGS) entry which is preliminary data.</text>
</comment>
<protein>
    <recommendedName>
        <fullName evidence="3">SMI1/KNR4 family protein</fullName>
    </recommendedName>
</protein>
<dbReference type="AlphaFoldDB" id="A0A562ZME9"/>
<evidence type="ECO:0000313" key="1">
    <source>
        <dbReference type="EMBL" id="TWO69495.1"/>
    </source>
</evidence>
<evidence type="ECO:0000313" key="2">
    <source>
        <dbReference type="Proteomes" id="UP000318199"/>
    </source>
</evidence>
<gene>
    <name evidence="1" type="ORF">FN976_19615</name>
</gene>
<dbReference type="Proteomes" id="UP000318199">
    <property type="component" value="Unassembled WGS sequence"/>
</dbReference>
<dbReference type="EMBL" id="VOBQ01000015">
    <property type="protein sequence ID" value="TWO69495.1"/>
    <property type="molecule type" value="Genomic_DNA"/>
</dbReference>
<accession>A0A562ZME9</accession>
<organism evidence="1 2">
    <name type="scientific">Caenimonas sedimenti</name>
    <dbReference type="NCBI Taxonomy" id="2596921"/>
    <lineage>
        <taxon>Bacteria</taxon>
        <taxon>Pseudomonadati</taxon>
        <taxon>Pseudomonadota</taxon>
        <taxon>Betaproteobacteria</taxon>
        <taxon>Burkholderiales</taxon>
        <taxon>Comamonadaceae</taxon>
        <taxon>Caenimonas</taxon>
    </lineage>
</organism>
<proteinExistence type="predicted"/>
<evidence type="ECO:0008006" key="3">
    <source>
        <dbReference type="Google" id="ProtNLM"/>
    </source>
</evidence>
<sequence>MGLLDIFRVGKVVTHVAKTVKNQRIAAQDLRALPMPQFIEQCLAGMHSEHAPWRGQARVARADAQTLAADKRLPTDLADFYTHCDGFASSEDFPAPVLALAELKLGADHAPAPSQVIQAFWKEHGNDSGREGQLMVLPPDNLLALMNNDAQTFVRPAAMDMMVPIVPVREDGFAVVLLAGAGEHLPAGSVLQYENGIVTRYDDFRHWLANWASLLGSIR</sequence>
<keyword evidence="2" id="KW-1185">Reference proteome</keyword>
<name>A0A562ZME9_9BURK</name>